<keyword evidence="2" id="KW-0812">Transmembrane</keyword>
<feature type="region of interest" description="Disordered" evidence="1">
    <location>
        <begin position="532"/>
        <end position="551"/>
    </location>
</feature>
<proteinExistence type="predicted"/>
<dbReference type="AlphaFoldDB" id="A0A5A8E4T6"/>
<keyword evidence="2" id="KW-0472">Membrane</keyword>
<comment type="caution">
    <text evidence="3">The sequence shown here is derived from an EMBL/GenBank/DDBJ whole genome shotgun (WGS) entry which is preliminary data.</text>
</comment>
<evidence type="ECO:0000256" key="1">
    <source>
        <dbReference type="SAM" id="MobiDB-lite"/>
    </source>
</evidence>
<dbReference type="Proteomes" id="UP000322899">
    <property type="component" value="Unassembled WGS sequence"/>
</dbReference>
<feature type="compositionally biased region" description="Low complexity" evidence="1">
    <location>
        <begin position="510"/>
        <end position="522"/>
    </location>
</feature>
<evidence type="ECO:0000313" key="3">
    <source>
        <dbReference type="EMBL" id="KAA0172805.1"/>
    </source>
</evidence>
<protein>
    <submittedName>
        <fullName evidence="3">Uncharacterized protein</fullName>
    </submittedName>
</protein>
<dbReference type="EMBL" id="VLTO01000042">
    <property type="protein sequence ID" value="KAA0172805.1"/>
    <property type="molecule type" value="Genomic_DNA"/>
</dbReference>
<keyword evidence="2" id="KW-1133">Transmembrane helix</keyword>
<sequence>MCTPSAFGGRIVCIPSTPLFLAQLLVALGAASYFFLAGFLYNEFYEEVGQSPVAGLQLRTDTLDYAATVLGVNDTSACAGQTLQIPAFGSRFATAGPGAAPLNFTPSCSGLEAALTAAAAVGPSSDARLPTSVVRYEWLRVPAAGAADVAAMESLGFRVVPYAGGATGVRASGTVYRTDARLVTLEETLTVLADGQGSVGTSGEVEPYVGRESRFGFRLVTSSGAVVRRCLRAGALATNLSLTASELESQVFTACEAAAGVPARERPVLTLDALLFSAGVGAGLSTVDASLEASLVRLSQSNGVAVPLQVAGVSLDVEMTYDNLPVLERSPDPSAVAVTARAVVATDRDASWVGSSIGSRPSWEAVPGAAHLVVRPTAAAACQSLSWSSTSADVAACLAASPGGASEAFDVSSVAATVRSRDETFGAVVRAVPSGRLVRFSYMELASLGVQSLVKYLLVWGAVLLLGVQCCPERVRSAVCLTVQADGDKEDDGGDAESRDVTADPQGAGRSSVQRRSSVDRQSLTAMSATGFGRFVSPPRRGRDLDARMSATSSKEVSKGIDELRSSMAALSGNFEVFKKDVELKVSAIFALVEDAGSSVQEMHNRVSRVREQIHDEIRSLYARGIEAKAASAARDAVRLALTGVPAGSGARV</sequence>
<feature type="region of interest" description="Disordered" evidence="1">
    <location>
        <begin position="486"/>
        <end position="522"/>
    </location>
</feature>
<name>A0A5A8E4T6_CAFRO</name>
<feature type="transmembrane region" description="Helical" evidence="2">
    <location>
        <begin position="20"/>
        <end position="41"/>
    </location>
</feature>
<dbReference type="OrthoDB" id="10346963at2759"/>
<evidence type="ECO:0000256" key="2">
    <source>
        <dbReference type="SAM" id="Phobius"/>
    </source>
</evidence>
<evidence type="ECO:0000313" key="4">
    <source>
        <dbReference type="Proteomes" id="UP000322899"/>
    </source>
</evidence>
<organism evidence="3 4">
    <name type="scientific">Cafeteria roenbergensis</name>
    <name type="common">Marine flagellate</name>
    <dbReference type="NCBI Taxonomy" id="33653"/>
    <lineage>
        <taxon>Eukaryota</taxon>
        <taxon>Sar</taxon>
        <taxon>Stramenopiles</taxon>
        <taxon>Bigyra</taxon>
        <taxon>Opalozoa</taxon>
        <taxon>Bicosoecida</taxon>
        <taxon>Cafeteriaceae</taxon>
        <taxon>Cafeteria</taxon>
    </lineage>
</organism>
<gene>
    <name evidence="3" type="ORF">FNF27_05666</name>
</gene>
<accession>A0A5A8E4T6</accession>
<reference evidence="3 4" key="1">
    <citation type="submission" date="2019-07" db="EMBL/GenBank/DDBJ databases">
        <title>Genomes of Cafeteria roenbergensis.</title>
        <authorList>
            <person name="Fischer M.G."/>
            <person name="Hackl T."/>
            <person name="Roman M."/>
        </authorList>
    </citation>
    <scope>NUCLEOTIDE SEQUENCE [LARGE SCALE GENOMIC DNA]</scope>
    <source>
        <strain evidence="3 4">E4-10P</strain>
    </source>
</reference>